<proteinExistence type="predicted"/>
<evidence type="ECO:0000256" key="1">
    <source>
        <dbReference type="ARBA" id="ARBA00004651"/>
    </source>
</evidence>
<dbReference type="PRINTS" id="PR00173">
    <property type="entry name" value="EDTRNSPORT"/>
</dbReference>
<keyword evidence="3 6" id="KW-0812">Transmembrane</keyword>
<feature type="transmembrane region" description="Helical" evidence="6">
    <location>
        <begin position="12"/>
        <end position="30"/>
    </location>
</feature>
<evidence type="ECO:0000256" key="2">
    <source>
        <dbReference type="ARBA" id="ARBA00022475"/>
    </source>
</evidence>
<dbReference type="AlphaFoldDB" id="A0A3B0S131"/>
<dbReference type="GO" id="GO:0043190">
    <property type="term" value="C:ATP-binding cassette (ABC) transporter complex"/>
    <property type="evidence" value="ECO:0007669"/>
    <property type="project" value="InterPro"/>
</dbReference>
<evidence type="ECO:0000256" key="3">
    <source>
        <dbReference type="ARBA" id="ARBA00022692"/>
    </source>
</evidence>
<comment type="subcellular location">
    <subcellularLocation>
        <location evidence="1">Cell membrane</location>
        <topology evidence="1">Multi-pass membrane protein</topology>
    </subcellularLocation>
</comment>
<keyword evidence="2" id="KW-1003">Cell membrane</keyword>
<name>A0A3B0S131_9ZZZZ</name>
<dbReference type="Pfam" id="PF03739">
    <property type="entry name" value="LptF_LptG"/>
    <property type="match status" value="1"/>
</dbReference>
<protein>
    <submittedName>
        <fullName evidence="7">Lipopolysaccharide export system permease protein LptF</fullName>
    </submittedName>
</protein>
<sequence>MLKKIDKYILRETILPLIVTLGISALLLLLEKMLSLFDFVINQGGPIDIVWRMLGNLMPQYLTLVLPLSMFLGVLLAVRKLALNSELDALLSTGMSLNRIVVPSLYIAIFLLIINIIVVGFVQPYSRYTYQGLVFDIRSGALGASIKAGEFTNLGDGLTLRIEESRNSGRELIHIFAQQESDNGRIQSISAEKGNFFVSPDQRYLILRLYNGTIIDLDLSRSRPNIVNFDMHDLPLDVPNFASFRDRGEEAKEMTITELWQARKSNDPAIIATLHSRTARALSILIVPFLAIPLGLVAKRSGRALGITVGVVILLIYHKILEFGLGFSATGGISPWLVIWLPTLIFILLTARLYYIGAYKVGGLPLRRIEIVYEVIMDAFSRMARRLRAVN</sequence>
<dbReference type="PANTHER" id="PTHR33529">
    <property type="entry name" value="SLR0882 PROTEIN-RELATED"/>
    <property type="match status" value="1"/>
</dbReference>
<dbReference type="EMBL" id="UOEJ01000088">
    <property type="protein sequence ID" value="VAV97452.1"/>
    <property type="molecule type" value="Genomic_DNA"/>
</dbReference>
<feature type="transmembrane region" description="Helical" evidence="6">
    <location>
        <begin position="61"/>
        <end position="79"/>
    </location>
</feature>
<dbReference type="InterPro" id="IPR005495">
    <property type="entry name" value="LptG/LptF_permease"/>
</dbReference>
<dbReference type="NCBIfam" id="TIGR04407">
    <property type="entry name" value="LptF_YjgP"/>
    <property type="match status" value="1"/>
</dbReference>
<feature type="transmembrane region" description="Helical" evidence="6">
    <location>
        <begin position="333"/>
        <end position="355"/>
    </location>
</feature>
<evidence type="ECO:0000256" key="4">
    <source>
        <dbReference type="ARBA" id="ARBA00022989"/>
    </source>
</evidence>
<evidence type="ECO:0000313" key="7">
    <source>
        <dbReference type="EMBL" id="VAV97452.1"/>
    </source>
</evidence>
<evidence type="ECO:0000256" key="5">
    <source>
        <dbReference type="ARBA" id="ARBA00023136"/>
    </source>
</evidence>
<feature type="transmembrane region" description="Helical" evidence="6">
    <location>
        <begin position="100"/>
        <end position="122"/>
    </location>
</feature>
<dbReference type="GO" id="GO:0015920">
    <property type="term" value="P:lipopolysaccharide transport"/>
    <property type="evidence" value="ECO:0007669"/>
    <property type="project" value="TreeGrafter"/>
</dbReference>
<dbReference type="InterPro" id="IPR030922">
    <property type="entry name" value="LptF"/>
</dbReference>
<evidence type="ECO:0000256" key="6">
    <source>
        <dbReference type="SAM" id="Phobius"/>
    </source>
</evidence>
<keyword evidence="5 6" id="KW-0472">Membrane</keyword>
<accession>A0A3B0S131</accession>
<feature type="transmembrane region" description="Helical" evidence="6">
    <location>
        <begin position="279"/>
        <end position="297"/>
    </location>
</feature>
<organism evidence="7">
    <name type="scientific">hydrothermal vent metagenome</name>
    <dbReference type="NCBI Taxonomy" id="652676"/>
    <lineage>
        <taxon>unclassified sequences</taxon>
        <taxon>metagenomes</taxon>
        <taxon>ecological metagenomes</taxon>
    </lineage>
</organism>
<feature type="transmembrane region" description="Helical" evidence="6">
    <location>
        <begin position="304"/>
        <end position="321"/>
    </location>
</feature>
<reference evidence="7" key="1">
    <citation type="submission" date="2018-06" db="EMBL/GenBank/DDBJ databases">
        <authorList>
            <person name="Zhirakovskaya E."/>
        </authorList>
    </citation>
    <scope>NUCLEOTIDE SEQUENCE</scope>
</reference>
<keyword evidence="4 6" id="KW-1133">Transmembrane helix</keyword>
<dbReference type="PANTHER" id="PTHR33529:SF6">
    <property type="entry name" value="YJGP_YJGQ FAMILY PERMEASE"/>
    <property type="match status" value="1"/>
</dbReference>
<dbReference type="GO" id="GO:0055085">
    <property type="term" value="P:transmembrane transport"/>
    <property type="evidence" value="ECO:0007669"/>
    <property type="project" value="InterPro"/>
</dbReference>
<gene>
    <name evidence="7" type="ORF">MNBD_ALPHA01-900</name>
</gene>